<feature type="region of interest" description="Disordered" evidence="1">
    <location>
        <begin position="1"/>
        <end position="55"/>
    </location>
</feature>
<sequence length="55" mass="5654">MRTGADRKRCAGAGEGGKAGRSRRSGRGIGPGVPVRDSGCSGLEHSVDSVVMQQR</sequence>
<comment type="caution">
    <text evidence="2">The sequence shown here is derived from an EMBL/GenBank/DDBJ whole genome shotgun (WGS) entry which is preliminary data.</text>
</comment>
<evidence type="ECO:0000313" key="2">
    <source>
        <dbReference type="EMBL" id="SOZ70640.1"/>
    </source>
</evidence>
<dbReference type="Proteomes" id="UP000256952">
    <property type="component" value="Chromosome CBM2613_b"/>
</dbReference>
<proteinExistence type="predicted"/>
<evidence type="ECO:0000256" key="1">
    <source>
        <dbReference type="SAM" id="MobiDB-lite"/>
    </source>
</evidence>
<protein>
    <submittedName>
        <fullName evidence="2">Uncharacterized protein</fullName>
    </submittedName>
</protein>
<name>A0A375E8C4_9BURK</name>
<dbReference type="EMBL" id="OFTH01000042">
    <property type="protein sequence ID" value="SOZ70640.1"/>
    <property type="molecule type" value="Genomic_DNA"/>
</dbReference>
<organism evidence="2">
    <name type="scientific">Cupriavidus taiwanensis</name>
    <dbReference type="NCBI Taxonomy" id="164546"/>
    <lineage>
        <taxon>Bacteria</taxon>
        <taxon>Pseudomonadati</taxon>
        <taxon>Pseudomonadota</taxon>
        <taxon>Betaproteobacteria</taxon>
        <taxon>Burkholderiales</taxon>
        <taxon>Burkholderiaceae</taxon>
        <taxon>Cupriavidus</taxon>
    </lineage>
</organism>
<gene>
    <name evidence="2" type="ORF">CBM2613_B170079</name>
</gene>
<reference evidence="2" key="1">
    <citation type="submission" date="2018-01" db="EMBL/GenBank/DDBJ databases">
        <authorList>
            <person name="Clerissi C."/>
        </authorList>
    </citation>
    <scope>NUCLEOTIDE SEQUENCE</scope>
    <source>
        <strain evidence="2">Cupriavidus taiwanensis STM 8556</strain>
    </source>
</reference>
<accession>A0A375E8C4</accession>
<dbReference type="AlphaFoldDB" id="A0A375E8C4"/>